<accession>W4VG19</accession>
<dbReference type="Pfam" id="PF00731">
    <property type="entry name" value="AIRC"/>
    <property type="match status" value="1"/>
</dbReference>
<keyword evidence="4" id="KW-1185">Reference proteome</keyword>
<evidence type="ECO:0000313" key="4">
    <source>
        <dbReference type="Proteomes" id="UP000019102"/>
    </source>
</evidence>
<gene>
    <name evidence="3" type="ORF">JCM21714_1331</name>
</gene>
<proteinExistence type="predicted"/>
<reference evidence="3 4" key="1">
    <citation type="journal article" date="2014" name="Genome Announc.">
        <title>Draft Genome Sequence of the Boron-Tolerant and Moderately Halotolerant Bacterium Gracilibacillus boraciitolerans JCM 21714T.</title>
        <authorList>
            <person name="Ahmed I."/>
            <person name="Oshima K."/>
            <person name="Suda W."/>
            <person name="Kitamura K."/>
            <person name="Iida T."/>
            <person name="Ohmori Y."/>
            <person name="Fujiwara T."/>
            <person name="Hattori M."/>
            <person name="Ohkuma M."/>
        </authorList>
    </citation>
    <scope>NUCLEOTIDE SEQUENCE [LARGE SCALE GENOMIC DNA]</scope>
    <source>
        <strain evidence="3 4">JCM 21714</strain>
    </source>
</reference>
<dbReference type="STRING" id="1298598.JCM21714_1331"/>
<keyword evidence="1" id="KW-0658">Purine biosynthesis</keyword>
<evidence type="ECO:0000259" key="2">
    <source>
        <dbReference type="SMART" id="SM01001"/>
    </source>
</evidence>
<dbReference type="Gene3D" id="3.40.50.1970">
    <property type="match status" value="1"/>
</dbReference>
<dbReference type="AlphaFoldDB" id="W4VG19"/>
<dbReference type="Proteomes" id="UP000019102">
    <property type="component" value="Unassembled WGS sequence"/>
</dbReference>
<dbReference type="InterPro" id="IPR000031">
    <property type="entry name" value="PurE_dom"/>
</dbReference>
<dbReference type="SMART" id="SM01001">
    <property type="entry name" value="AIRC"/>
    <property type="match status" value="1"/>
</dbReference>
<dbReference type="eggNOG" id="COG0041">
    <property type="taxonomic scope" value="Bacteria"/>
</dbReference>
<organism evidence="3 4">
    <name type="scientific">Gracilibacillus boraciitolerans JCM 21714</name>
    <dbReference type="NCBI Taxonomy" id="1298598"/>
    <lineage>
        <taxon>Bacteria</taxon>
        <taxon>Bacillati</taxon>
        <taxon>Bacillota</taxon>
        <taxon>Bacilli</taxon>
        <taxon>Bacillales</taxon>
        <taxon>Bacillaceae</taxon>
        <taxon>Gracilibacillus</taxon>
    </lineage>
</organism>
<sequence>MVEVGVIMGSISDWETMKHTCLALEELGIDYEKQVISAHRTPEDMFEYAENARDRGLKVIIAGAGGSRTFTRYGRSKNDFACNRCSC</sequence>
<dbReference type="GO" id="GO:0006189">
    <property type="term" value="P:'de novo' IMP biosynthetic process"/>
    <property type="evidence" value="ECO:0007669"/>
    <property type="project" value="InterPro"/>
</dbReference>
<dbReference type="InterPro" id="IPR024694">
    <property type="entry name" value="PurE_prokaryotes"/>
</dbReference>
<name>W4VG19_9BACI</name>
<dbReference type="PANTHER" id="PTHR23046:SF2">
    <property type="entry name" value="PHOSPHORIBOSYLAMINOIMIDAZOLE CARBOXYLASE"/>
    <property type="match status" value="1"/>
</dbReference>
<evidence type="ECO:0000256" key="1">
    <source>
        <dbReference type="ARBA" id="ARBA00022755"/>
    </source>
</evidence>
<dbReference type="EMBL" id="BAVS01000004">
    <property type="protein sequence ID" value="GAE92340.1"/>
    <property type="molecule type" value="Genomic_DNA"/>
</dbReference>
<dbReference type="SUPFAM" id="SSF52255">
    <property type="entry name" value="N5-CAIR mutase (phosphoribosylaminoimidazole carboxylase, PurE)"/>
    <property type="match status" value="1"/>
</dbReference>
<comment type="caution">
    <text evidence="3">The sequence shown here is derived from an EMBL/GenBank/DDBJ whole genome shotgun (WGS) entry which is preliminary data.</text>
</comment>
<dbReference type="PANTHER" id="PTHR23046">
    <property type="entry name" value="PHOSPHORIBOSYLAMINOIMIDAZOLE CARBOXYLASE CATALYTIC SUBUNIT"/>
    <property type="match status" value="1"/>
</dbReference>
<evidence type="ECO:0000313" key="3">
    <source>
        <dbReference type="EMBL" id="GAE92340.1"/>
    </source>
</evidence>
<feature type="domain" description="PurE" evidence="2">
    <location>
        <begin position="2"/>
        <end position="84"/>
    </location>
</feature>
<protein>
    <submittedName>
        <fullName evidence="3">Phosphoribosylaminoimidazole carboxylase catalytic subunit</fullName>
    </submittedName>
</protein>